<feature type="compositionally biased region" description="Polar residues" evidence="1">
    <location>
        <begin position="12"/>
        <end position="23"/>
    </location>
</feature>
<gene>
    <name evidence="2" type="ORF">SAMN06297468_2550</name>
</gene>
<keyword evidence="3" id="KW-1185">Reference proteome</keyword>
<name>A0A1Y6FIU8_9SPHN</name>
<accession>A0A1Y6FIU8</accession>
<feature type="region of interest" description="Disordered" evidence="1">
    <location>
        <begin position="1"/>
        <end position="24"/>
    </location>
</feature>
<dbReference type="EMBL" id="FXWG01000003">
    <property type="protein sequence ID" value="SMQ74316.1"/>
    <property type="molecule type" value="Genomic_DNA"/>
</dbReference>
<dbReference type="AlphaFoldDB" id="A0A1Y6FIU8"/>
<reference evidence="3" key="1">
    <citation type="submission" date="2017-04" db="EMBL/GenBank/DDBJ databases">
        <authorList>
            <person name="Varghese N."/>
            <person name="Submissions S."/>
        </authorList>
    </citation>
    <scope>NUCLEOTIDE SEQUENCE [LARGE SCALE GENOMIC DNA]</scope>
</reference>
<proteinExistence type="predicted"/>
<evidence type="ECO:0000313" key="3">
    <source>
        <dbReference type="Proteomes" id="UP000194420"/>
    </source>
</evidence>
<evidence type="ECO:0000313" key="2">
    <source>
        <dbReference type="EMBL" id="SMQ74316.1"/>
    </source>
</evidence>
<dbReference type="Proteomes" id="UP000194420">
    <property type="component" value="Unassembled WGS sequence"/>
</dbReference>
<sequence length="84" mass="8968">MAQGFAPRANIAKSQAMNGSRTESAVARIEAALARIDAASKAVRSSETGTPPNVLGLVNRHEKLREEVAGTLHDLDKLIAEMEQ</sequence>
<organism evidence="2 3">
    <name type="scientific">Altererythrobacter xiamenensis</name>
    <dbReference type="NCBI Taxonomy" id="1316679"/>
    <lineage>
        <taxon>Bacteria</taxon>
        <taxon>Pseudomonadati</taxon>
        <taxon>Pseudomonadota</taxon>
        <taxon>Alphaproteobacteria</taxon>
        <taxon>Sphingomonadales</taxon>
        <taxon>Erythrobacteraceae</taxon>
        <taxon>Altererythrobacter</taxon>
    </lineage>
</organism>
<evidence type="ECO:0000256" key="1">
    <source>
        <dbReference type="SAM" id="MobiDB-lite"/>
    </source>
</evidence>
<protein>
    <submittedName>
        <fullName evidence="2">Uncharacterized protein</fullName>
    </submittedName>
</protein>